<dbReference type="KEGG" id="ptaw:DW352_22800"/>
<keyword evidence="11 13" id="KW-0472">Membrane</keyword>
<protein>
    <recommendedName>
        <fullName evidence="13">Nickel/cobalt efflux system</fullName>
    </recommendedName>
</protein>
<evidence type="ECO:0000256" key="9">
    <source>
        <dbReference type="ARBA" id="ARBA00023065"/>
    </source>
</evidence>
<evidence type="ECO:0000256" key="14">
    <source>
        <dbReference type="SAM" id="MobiDB-lite"/>
    </source>
</evidence>
<evidence type="ECO:0000256" key="10">
    <source>
        <dbReference type="ARBA" id="ARBA00023112"/>
    </source>
</evidence>
<keyword evidence="3" id="KW-0171">Cobalt transport</keyword>
<evidence type="ECO:0000313" key="16">
    <source>
        <dbReference type="Proteomes" id="UP000254889"/>
    </source>
</evidence>
<dbReference type="OrthoDB" id="9812956at2"/>
<evidence type="ECO:0000256" key="1">
    <source>
        <dbReference type="ARBA" id="ARBA00002510"/>
    </source>
</evidence>
<dbReference type="PANTHER" id="PTHR40659:SF1">
    <property type="entry name" value="NICKEL_COBALT EFFLUX SYSTEM RCNA"/>
    <property type="match status" value="1"/>
</dbReference>
<gene>
    <name evidence="15" type="ORF">DW352_22800</name>
</gene>
<dbReference type="AlphaFoldDB" id="A0A346A1P9"/>
<keyword evidence="4 13" id="KW-0813">Transport</keyword>
<feature type="transmembrane region" description="Helical" evidence="13">
    <location>
        <begin position="77"/>
        <end position="97"/>
    </location>
</feature>
<accession>A0A346A1P9</accession>
<dbReference type="Pfam" id="PF03824">
    <property type="entry name" value="NicO"/>
    <property type="match status" value="2"/>
</dbReference>
<evidence type="ECO:0000256" key="2">
    <source>
        <dbReference type="ARBA" id="ARBA00004651"/>
    </source>
</evidence>
<feature type="compositionally biased region" description="Basic residues" evidence="14">
    <location>
        <begin position="199"/>
        <end position="212"/>
    </location>
</feature>
<keyword evidence="16" id="KW-1185">Reference proteome</keyword>
<dbReference type="InterPro" id="IPR051224">
    <property type="entry name" value="NiCoT_RcnA"/>
</dbReference>
<dbReference type="GO" id="GO:0015099">
    <property type="term" value="F:nickel cation transmembrane transporter activity"/>
    <property type="evidence" value="ECO:0007669"/>
    <property type="project" value="UniProtKB-UniRule"/>
</dbReference>
<dbReference type="PROSITE" id="PS51257">
    <property type="entry name" value="PROKAR_LIPOPROTEIN"/>
    <property type="match status" value="1"/>
</dbReference>
<feature type="transmembrane region" description="Helical" evidence="13">
    <location>
        <begin position="300"/>
        <end position="329"/>
    </location>
</feature>
<comment type="subcellular location">
    <subcellularLocation>
        <location evidence="2 13">Cell membrane</location>
        <topology evidence="2 13">Multi-pass membrane protein</topology>
    </subcellularLocation>
</comment>
<reference evidence="15 16" key="1">
    <citation type="submission" date="2018-07" db="EMBL/GenBank/DDBJ databases">
        <authorList>
            <person name="Quirk P.G."/>
            <person name="Krulwich T.A."/>
        </authorList>
    </citation>
    <scope>NUCLEOTIDE SEQUENCE [LARGE SCALE GENOMIC DNA]</scope>
    <source>
        <strain evidence="15 16">CC-BB4</strain>
    </source>
</reference>
<feature type="transmembrane region" description="Helical" evidence="13">
    <location>
        <begin position="118"/>
        <end position="144"/>
    </location>
</feature>
<keyword evidence="5" id="KW-1003">Cell membrane</keyword>
<evidence type="ECO:0000256" key="13">
    <source>
        <dbReference type="RuleBase" id="RU362101"/>
    </source>
</evidence>
<feature type="transmembrane region" description="Helical" evidence="13">
    <location>
        <begin position="274"/>
        <end position="294"/>
    </location>
</feature>
<name>A0A346A1P9_9HYPH</name>
<evidence type="ECO:0000256" key="4">
    <source>
        <dbReference type="ARBA" id="ARBA00022448"/>
    </source>
</evidence>
<evidence type="ECO:0000256" key="5">
    <source>
        <dbReference type="ARBA" id="ARBA00022475"/>
    </source>
</evidence>
<evidence type="ECO:0000256" key="12">
    <source>
        <dbReference type="ARBA" id="ARBA00023285"/>
    </source>
</evidence>
<dbReference type="InterPro" id="IPR011541">
    <property type="entry name" value="Ni/Co_transpt_high_affinity"/>
</dbReference>
<dbReference type="Proteomes" id="UP000254889">
    <property type="component" value="Chromosome"/>
</dbReference>
<evidence type="ECO:0000256" key="11">
    <source>
        <dbReference type="ARBA" id="ARBA00023136"/>
    </source>
</evidence>
<evidence type="ECO:0000256" key="6">
    <source>
        <dbReference type="ARBA" id="ARBA00022596"/>
    </source>
</evidence>
<keyword evidence="6" id="KW-0533">Nickel</keyword>
<comment type="similarity">
    <text evidence="13">Belongs to the NiCoT transporter (TC 2.A.52) family.</text>
</comment>
<evidence type="ECO:0000256" key="3">
    <source>
        <dbReference type="ARBA" id="ARBA00022426"/>
    </source>
</evidence>
<feature type="compositionally biased region" description="Basic and acidic residues" evidence="14">
    <location>
        <begin position="213"/>
        <end position="226"/>
    </location>
</feature>
<dbReference type="GO" id="GO:0046583">
    <property type="term" value="F:monoatomic cation efflux transmembrane transporter activity"/>
    <property type="evidence" value="ECO:0007669"/>
    <property type="project" value="TreeGrafter"/>
</dbReference>
<dbReference type="PANTHER" id="PTHR40659">
    <property type="entry name" value="NICKEL/COBALT EFFLUX SYSTEM RCNA"/>
    <property type="match status" value="1"/>
</dbReference>
<dbReference type="EMBL" id="CP031417">
    <property type="protein sequence ID" value="AXK83096.1"/>
    <property type="molecule type" value="Genomic_DNA"/>
</dbReference>
<keyword evidence="8 13" id="KW-1133">Transmembrane helix</keyword>
<dbReference type="GO" id="GO:0032025">
    <property type="term" value="P:response to cobalt ion"/>
    <property type="evidence" value="ECO:0007669"/>
    <property type="project" value="TreeGrafter"/>
</dbReference>
<keyword evidence="12" id="KW-0170">Cobalt</keyword>
<keyword evidence="10" id="KW-0921">Nickel transport</keyword>
<dbReference type="GO" id="GO:0005886">
    <property type="term" value="C:plasma membrane"/>
    <property type="evidence" value="ECO:0007669"/>
    <property type="project" value="UniProtKB-SubCell"/>
</dbReference>
<feature type="transmembrane region" description="Helical" evidence="13">
    <location>
        <begin position="156"/>
        <end position="175"/>
    </location>
</feature>
<feature type="transmembrane region" description="Helical" evidence="13">
    <location>
        <begin position="350"/>
        <end position="372"/>
    </location>
</feature>
<feature type="region of interest" description="Disordered" evidence="14">
    <location>
        <begin position="194"/>
        <end position="254"/>
    </location>
</feature>
<keyword evidence="9" id="KW-0406">Ion transport</keyword>
<organism evidence="15 16">
    <name type="scientific">Pseudolabrys taiwanensis</name>
    <dbReference type="NCBI Taxonomy" id="331696"/>
    <lineage>
        <taxon>Bacteria</taxon>
        <taxon>Pseudomonadati</taxon>
        <taxon>Pseudomonadota</taxon>
        <taxon>Alphaproteobacteria</taxon>
        <taxon>Hyphomicrobiales</taxon>
        <taxon>Xanthobacteraceae</taxon>
        <taxon>Pseudolabrys</taxon>
    </lineage>
</organism>
<evidence type="ECO:0000313" key="15">
    <source>
        <dbReference type="EMBL" id="AXK83096.1"/>
    </source>
</evidence>
<evidence type="ECO:0000256" key="8">
    <source>
        <dbReference type="ARBA" id="ARBA00022989"/>
    </source>
</evidence>
<dbReference type="GO" id="GO:0006824">
    <property type="term" value="P:cobalt ion transport"/>
    <property type="evidence" value="ECO:0007669"/>
    <property type="project" value="UniProtKB-KW"/>
</dbReference>
<evidence type="ECO:0000256" key="7">
    <source>
        <dbReference type="ARBA" id="ARBA00022692"/>
    </source>
</evidence>
<sequence>MIRSARRSHWLQAVLAVGCILFAFAVIDAALAQPFGMSRSTAPPEIGGFTGWILAKQAEFYRQFSGLIRAAKTDGSAAYTLMGLSFLYGIFHAAGPGHGKAVISSYLVANNETWRRGVVLSFASAVLQAITAIVIVGIAAVLLGATAKMMGNTVRIIETVSYALIILIGLRLLWVKGRAFLRLWRGEKATAAAHDHAHDHGHHHDHAHAHGHAHAEVHGHEHDHSHSHAHHGQTCSHGHHHHDHDHDHEASAWGHAHAPEPQELAGKHWLRRGLAAIVAVGLRPCSGAIIVMVFALAQGIFWIGVASTFVMGIGTAITVTGIATIAVAARHFAGRIAKSKAGTGMLLIRGLETAAALAIVFFGVALLTGYMISERMVGV</sequence>
<proteinExistence type="inferred from homology"/>
<keyword evidence="7 13" id="KW-0812">Transmembrane</keyword>
<feature type="compositionally biased region" description="Basic residues" evidence="14">
    <location>
        <begin position="227"/>
        <end position="243"/>
    </location>
</feature>
<comment type="function">
    <text evidence="1">Efflux system for nickel and cobalt.</text>
</comment>
<dbReference type="GO" id="GO:0010045">
    <property type="term" value="P:response to nickel cation"/>
    <property type="evidence" value="ECO:0007669"/>
    <property type="project" value="TreeGrafter"/>
</dbReference>